<sequence length="198" mass="21500">MNHFGRVFLGILAAAALTWSGCAGTQDAEATTLYVDEDGMLEQVIVETVEEDAFTQEELRNYIRDDLAEYAETAGSEAVTLESCRLSGNTARITLNYASAGDYAAYNQVECFLGTEQEARDAGYNFDGSFLDGSGNAVDMNSVQIPEEAHVLILEEVINVRLPEEVLYTTSNASVSDGQTVTVEGETGFTDTPVYIIY</sequence>
<reference evidence="2" key="2">
    <citation type="journal article" date="2021" name="PeerJ">
        <title>Extensive microbial diversity within the chicken gut microbiome revealed by metagenomics and culture.</title>
        <authorList>
            <person name="Gilroy R."/>
            <person name="Ravi A."/>
            <person name="Getino M."/>
            <person name="Pursley I."/>
            <person name="Horton D.L."/>
            <person name="Alikhan N.F."/>
            <person name="Baker D."/>
            <person name="Gharbi K."/>
            <person name="Hall N."/>
            <person name="Watson M."/>
            <person name="Adriaenssens E.M."/>
            <person name="Foster-Nyarko E."/>
            <person name="Jarju S."/>
            <person name="Secka A."/>
            <person name="Antonio M."/>
            <person name="Oren A."/>
            <person name="Chaudhuri R.R."/>
            <person name="La Ragione R."/>
            <person name="Hildebrand F."/>
            <person name="Pallen M.J."/>
        </authorList>
    </citation>
    <scope>NUCLEOTIDE SEQUENCE</scope>
    <source>
        <strain evidence="2">CHK188-20938</strain>
    </source>
</reference>
<feature type="signal peptide" evidence="1">
    <location>
        <begin position="1"/>
        <end position="25"/>
    </location>
</feature>
<evidence type="ECO:0000256" key="1">
    <source>
        <dbReference type="SAM" id="SignalP"/>
    </source>
</evidence>
<organism evidence="2 3">
    <name type="scientific">Candidatus Scatomonas pullistercoris</name>
    <dbReference type="NCBI Taxonomy" id="2840920"/>
    <lineage>
        <taxon>Bacteria</taxon>
        <taxon>Bacillati</taxon>
        <taxon>Bacillota</taxon>
        <taxon>Clostridia</taxon>
        <taxon>Lachnospirales</taxon>
        <taxon>Lachnospiraceae</taxon>
        <taxon>Lachnospiraceae incertae sedis</taxon>
        <taxon>Candidatus Scatomonas</taxon>
    </lineage>
</organism>
<comment type="caution">
    <text evidence="2">The sequence shown here is derived from an EMBL/GenBank/DDBJ whole genome shotgun (WGS) entry which is preliminary data.</text>
</comment>
<feature type="chain" id="PRO_5039304904" evidence="1">
    <location>
        <begin position="26"/>
        <end position="198"/>
    </location>
</feature>
<dbReference type="AlphaFoldDB" id="A0A9D1P1P8"/>
<name>A0A9D1P1P8_9FIRM</name>
<keyword evidence="1" id="KW-0732">Signal</keyword>
<dbReference type="EMBL" id="DVOO01000011">
    <property type="protein sequence ID" value="HIV24870.1"/>
    <property type="molecule type" value="Genomic_DNA"/>
</dbReference>
<dbReference type="Proteomes" id="UP000824169">
    <property type="component" value="Unassembled WGS sequence"/>
</dbReference>
<gene>
    <name evidence="2" type="ORF">IAB71_03645</name>
</gene>
<protein>
    <submittedName>
        <fullName evidence="2">Uncharacterized protein</fullName>
    </submittedName>
</protein>
<dbReference type="PROSITE" id="PS51257">
    <property type="entry name" value="PROKAR_LIPOPROTEIN"/>
    <property type="match status" value="1"/>
</dbReference>
<accession>A0A9D1P1P8</accession>
<proteinExistence type="predicted"/>
<reference evidence="2" key="1">
    <citation type="submission" date="2020-10" db="EMBL/GenBank/DDBJ databases">
        <authorList>
            <person name="Gilroy R."/>
        </authorList>
    </citation>
    <scope>NUCLEOTIDE SEQUENCE</scope>
    <source>
        <strain evidence="2">CHK188-20938</strain>
    </source>
</reference>
<evidence type="ECO:0000313" key="2">
    <source>
        <dbReference type="EMBL" id="HIV24870.1"/>
    </source>
</evidence>
<evidence type="ECO:0000313" key="3">
    <source>
        <dbReference type="Proteomes" id="UP000824169"/>
    </source>
</evidence>